<evidence type="ECO:0000256" key="1">
    <source>
        <dbReference type="SAM" id="SignalP"/>
    </source>
</evidence>
<sequence>MKKTAVRTLLLFFLLSANYLKAQDAVFTFTIKDSIKLRSELKVAIGKNMSLRDFTVGDITADKKPDIIAITSPENKEGNRKICLFICESGSNYKLAAINTTLIECEVCGGMGVGDPYQRTVIKNNYFSFELLFGACDKDLFTITFKYDPKKKWWFLHKDVTESYNCHDGEDGEVKITTEINHKEGYGVTRFENY</sequence>
<keyword evidence="1" id="KW-0732">Signal</keyword>
<dbReference type="EMBL" id="CP029186">
    <property type="protein sequence ID" value="AWH85354.1"/>
    <property type="molecule type" value="Genomic_DNA"/>
</dbReference>
<reference evidence="2 3" key="1">
    <citation type="submission" date="2018-04" db="EMBL/GenBank/DDBJ databases">
        <title>Genome sequencing of Flavobacterium sp. HYN0059.</title>
        <authorList>
            <person name="Yi H."/>
            <person name="Baek C."/>
        </authorList>
    </citation>
    <scope>NUCLEOTIDE SEQUENCE [LARGE SCALE GENOMIC DNA]</scope>
    <source>
        <strain evidence="2 3">HYN0059</strain>
    </source>
</reference>
<feature type="chain" id="PRO_5015776542" evidence="1">
    <location>
        <begin position="23"/>
        <end position="194"/>
    </location>
</feature>
<organism evidence="2 3">
    <name type="scientific">Flavobacterium album</name>
    <dbReference type="NCBI Taxonomy" id="2175091"/>
    <lineage>
        <taxon>Bacteria</taxon>
        <taxon>Pseudomonadati</taxon>
        <taxon>Bacteroidota</taxon>
        <taxon>Flavobacteriia</taxon>
        <taxon>Flavobacteriales</taxon>
        <taxon>Flavobacteriaceae</taxon>
        <taxon>Flavobacterium</taxon>
    </lineage>
</organism>
<proteinExistence type="predicted"/>
<dbReference type="AlphaFoldDB" id="A0A2S1QYA5"/>
<name>A0A2S1QYA5_9FLAO</name>
<dbReference type="OrthoDB" id="86940at2"/>
<dbReference type="RefSeq" id="WP_108778056.1">
    <property type="nucleotide sequence ID" value="NZ_CP029186.1"/>
</dbReference>
<gene>
    <name evidence="2" type="ORF">HYN59_09610</name>
</gene>
<protein>
    <submittedName>
        <fullName evidence="2">Uncharacterized protein</fullName>
    </submittedName>
</protein>
<keyword evidence="3" id="KW-1185">Reference proteome</keyword>
<dbReference type="Proteomes" id="UP000244929">
    <property type="component" value="Chromosome"/>
</dbReference>
<accession>A0A2S1QYA5</accession>
<feature type="signal peptide" evidence="1">
    <location>
        <begin position="1"/>
        <end position="22"/>
    </location>
</feature>
<evidence type="ECO:0000313" key="2">
    <source>
        <dbReference type="EMBL" id="AWH85354.1"/>
    </source>
</evidence>
<evidence type="ECO:0000313" key="3">
    <source>
        <dbReference type="Proteomes" id="UP000244929"/>
    </source>
</evidence>
<dbReference type="KEGG" id="falb:HYN59_09610"/>